<accession>A0AAF0WMD8</accession>
<evidence type="ECO:0000259" key="6">
    <source>
        <dbReference type="Pfam" id="PF13178"/>
    </source>
</evidence>
<gene>
    <name evidence="7" type="ORF">DCAR_0310155</name>
</gene>
<dbReference type="InterPro" id="IPR000048">
    <property type="entry name" value="IQ_motif_EF-hand-BS"/>
</dbReference>
<comment type="similarity">
    <text evidence="2">Belongs to the IQD family.</text>
</comment>
<feature type="region of interest" description="Disordered" evidence="5">
    <location>
        <begin position="374"/>
        <end position="396"/>
    </location>
</feature>
<dbReference type="SMART" id="SM00015">
    <property type="entry name" value="IQ"/>
    <property type="match status" value="2"/>
</dbReference>
<feature type="compositionally biased region" description="Basic and acidic residues" evidence="5">
    <location>
        <begin position="30"/>
        <end position="43"/>
    </location>
</feature>
<evidence type="ECO:0000256" key="2">
    <source>
        <dbReference type="ARBA" id="ARBA00024341"/>
    </source>
</evidence>
<organism evidence="7 8">
    <name type="scientific">Daucus carota subsp. sativus</name>
    <name type="common">Carrot</name>
    <dbReference type="NCBI Taxonomy" id="79200"/>
    <lineage>
        <taxon>Eukaryota</taxon>
        <taxon>Viridiplantae</taxon>
        <taxon>Streptophyta</taxon>
        <taxon>Embryophyta</taxon>
        <taxon>Tracheophyta</taxon>
        <taxon>Spermatophyta</taxon>
        <taxon>Magnoliopsida</taxon>
        <taxon>eudicotyledons</taxon>
        <taxon>Gunneridae</taxon>
        <taxon>Pentapetalae</taxon>
        <taxon>asterids</taxon>
        <taxon>campanulids</taxon>
        <taxon>Apiales</taxon>
        <taxon>Apiaceae</taxon>
        <taxon>Apioideae</taxon>
        <taxon>Scandiceae</taxon>
        <taxon>Daucinae</taxon>
        <taxon>Daucus</taxon>
        <taxon>Daucus sect. Daucus</taxon>
    </lineage>
</organism>
<keyword evidence="1" id="KW-0112">Calmodulin-binding</keyword>
<feature type="domain" description="DUF4005" evidence="6">
    <location>
        <begin position="325"/>
        <end position="410"/>
    </location>
</feature>
<feature type="region of interest" description="Disordered" evidence="5">
    <location>
        <begin position="1"/>
        <end position="44"/>
    </location>
</feature>
<dbReference type="Proteomes" id="UP000077755">
    <property type="component" value="Chromosome 3"/>
</dbReference>
<sequence>MGKNNTSGGHSLLNVVKKAFGSPTKSTKSSRSEQHEQEADEKKRGKRMWIFSKPCIYETTIQHSESANSGTAATCYHSCSSNASSRKLAVNDVRPKADDLSHRRAIALAVATTAAAQAAIMTAQAAAEVVRFASSSEIARKYCNAAVVIQTAFRGYLARRALRALRGIVKLQALVRGHNVRKRAKMTLRCIESLVRVQTRVRDQRRRLSYEGSKESTFGVSISLREIHVANRKSQFSCFDQNLCQEKEEKNYGWSEYWEKMSRKSCDKKDPIKTVEIDTAQCYSYRVPGSVCSPMHRRDRNLSSPFPMTPSPCKTKRLQVHSASPRGLKEGRNSIMAQTPTLGSSYHRMFRHENGVSASVPSYMAATASANARIRSESAPRQRPLTPERENVSHVKKRLSFPSPKADVYGVMSDTELERRLSSPSSTRGMQFGTGRRSSTMLRKQPW</sequence>
<dbReference type="Pfam" id="PF00612">
    <property type="entry name" value="IQ"/>
    <property type="match status" value="2"/>
</dbReference>
<feature type="compositionally biased region" description="Polar residues" evidence="5">
    <location>
        <begin position="436"/>
        <end position="447"/>
    </location>
</feature>
<dbReference type="PROSITE" id="PS50096">
    <property type="entry name" value="IQ"/>
    <property type="match status" value="2"/>
</dbReference>
<evidence type="ECO:0000313" key="8">
    <source>
        <dbReference type="Proteomes" id="UP000077755"/>
    </source>
</evidence>
<evidence type="ECO:0000256" key="1">
    <source>
        <dbReference type="ARBA" id="ARBA00022860"/>
    </source>
</evidence>
<comment type="function">
    <text evidence="4">May be involved in cooperative interactions with calmodulins or calmodulin-like proteins. Recruits calmodulin proteins to microtubules, thus being a potential scaffold in cellular signaling and trafficking. May associate with nucleic acids and regulate gene expression at the transcriptional or post-transcriptional level.</text>
</comment>
<feature type="compositionally biased region" description="Basic and acidic residues" evidence="5">
    <location>
        <begin position="374"/>
        <end position="393"/>
    </location>
</feature>
<dbReference type="EMBL" id="CP093345">
    <property type="protein sequence ID" value="WOG90908.1"/>
    <property type="molecule type" value="Genomic_DNA"/>
</dbReference>
<dbReference type="SUPFAM" id="SSF52540">
    <property type="entry name" value="P-loop containing nucleoside triphosphate hydrolases"/>
    <property type="match status" value="1"/>
</dbReference>
<feature type="region of interest" description="Disordered" evidence="5">
    <location>
        <begin position="413"/>
        <end position="447"/>
    </location>
</feature>
<reference evidence="7" key="2">
    <citation type="submission" date="2022-03" db="EMBL/GenBank/DDBJ databases">
        <title>Draft title - Genomic analysis of global carrot germplasm unveils the trajectory of domestication and the origin of high carotenoid orange carrot.</title>
        <authorList>
            <person name="Iorizzo M."/>
            <person name="Ellison S."/>
            <person name="Senalik D."/>
            <person name="Macko-Podgorni A."/>
            <person name="Grzebelus D."/>
            <person name="Bostan H."/>
            <person name="Rolling W."/>
            <person name="Curaba J."/>
            <person name="Simon P."/>
        </authorList>
    </citation>
    <scope>NUCLEOTIDE SEQUENCE</scope>
    <source>
        <tissue evidence="7">Leaf</tissue>
    </source>
</reference>
<proteinExistence type="inferred from homology"/>
<evidence type="ECO:0000313" key="7">
    <source>
        <dbReference type="EMBL" id="WOG90908.1"/>
    </source>
</evidence>
<dbReference type="GO" id="GO:0005516">
    <property type="term" value="F:calmodulin binding"/>
    <property type="evidence" value="ECO:0007669"/>
    <property type="project" value="UniProtKB-KW"/>
</dbReference>
<dbReference type="InterPro" id="IPR025064">
    <property type="entry name" value="DUF4005"/>
</dbReference>
<dbReference type="Pfam" id="PF13178">
    <property type="entry name" value="DUF4005"/>
    <property type="match status" value="1"/>
</dbReference>
<dbReference type="InterPro" id="IPR027417">
    <property type="entry name" value="P-loop_NTPase"/>
</dbReference>
<dbReference type="Gene3D" id="1.20.5.190">
    <property type="match status" value="1"/>
</dbReference>
<evidence type="ECO:0000256" key="4">
    <source>
        <dbReference type="ARBA" id="ARBA00045534"/>
    </source>
</evidence>
<feature type="region of interest" description="Disordered" evidence="5">
    <location>
        <begin position="296"/>
        <end position="328"/>
    </location>
</feature>
<dbReference type="PANTHER" id="PTHR32295">
    <property type="entry name" value="IQ-DOMAIN 5-RELATED"/>
    <property type="match status" value="1"/>
</dbReference>
<dbReference type="AlphaFoldDB" id="A0AAF0WMD8"/>
<keyword evidence="8" id="KW-1185">Reference proteome</keyword>
<name>A0AAF0WMD8_DAUCS</name>
<evidence type="ECO:0000256" key="3">
    <source>
        <dbReference type="ARBA" id="ARBA00024378"/>
    </source>
</evidence>
<comment type="subunit">
    <text evidence="3">Binds to multiple calmodulin (CaM) in the presence of Ca(2+) and CaM-like proteins.</text>
</comment>
<reference evidence="7" key="1">
    <citation type="journal article" date="2016" name="Nat. Genet.">
        <title>A high-quality carrot genome assembly provides new insights into carotenoid accumulation and asterid genome evolution.</title>
        <authorList>
            <person name="Iorizzo M."/>
            <person name="Ellison S."/>
            <person name="Senalik D."/>
            <person name="Zeng P."/>
            <person name="Satapoomin P."/>
            <person name="Huang J."/>
            <person name="Bowman M."/>
            <person name="Iovene M."/>
            <person name="Sanseverino W."/>
            <person name="Cavagnaro P."/>
            <person name="Yildiz M."/>
            <person name="Macko-Podgorni A."/>
            <person name="Moranska E."/>
            <person name="Grzebelus E."/>
            <person name="Grzebelus D."/>
            <person name="Ashrafi H."/>
            <person name="Zheng Z."/>
            <person name="Cheng S."/>
            <person name="Spooner D."/>
            <person name="Van Deynze A."/>
            <person name="Simon P."/>
        </authorList>
    </citation>
    <scope>NUCLEOTIDE SEQUENCE</scope>
    <source>
        <tissue evidence="7">Leaf</tissue>
    </source>
</reference>
<dbReference type="PANTHER" id="PTHR32295:SF244">
    <property type="entry name" value="PROTEIN IQ-DOMAIN 14-LIKE"/>
    <property type="match status" value="1"/>
</dbReference>
<evidence type="ECO:0000256" key="5">
    <source>
        <dbReference type="SAM" id="MobiDB-lite"/>
    </source>
</evidence>
<protein>
    <recommendedName>
        <fullName evidence="6">DUF4005 domain-containing protein</fullName>
    </recommendedName>
</protein>